<proteinExistence type="predicted"/>
<dbReference type="GeneID" id="68291848"/>
<gene>
    <name evidence="2" type="ORF">CKM354_000627300</name>
</gene>
<evidence type="ECO:0000313" key="2">
    <source>
        <dbReference type="EMBL" id="GIZ43029.1"/>
    </source>
</evidence>
<dbReference type="Proteomes" id="UP000825890">
    <property type="component" value="Unassembled WGS sequence"/>
</dbReference>
<reference evidence="2 3" key="1">
    <citation type="submission" date="2021-01" db="EMBL/GenBank/DDBJ databases">
        <title>Cercospora kikuchii MAFF 305040 whole genome shotgun sequence.</title>
        <authorList>
            <person name="Kashiwa T."/>
            <person name="Suzuki T."/>
        </authorList>
    </citation>
    <scope>NUCLEOTIDE SEQUENCE [LARGE SCALE GENOMIC DNA]</scope>
    <source>
        <strain evidence="2 3">MAFF 305040</strain>
    </source>
</reference>
<comment type="caution">
    <text evidence="2">The sequence shown here is derived from an EMBL/GenBank/DDBJ whole genome shotgun (WGS) entry which is preliminary data.</text>
</comment>
<evidence type="ECO:0000313" key="3">
    <source>
        <dbReference type="Proteomes" id="UP000825890"/>
    </source>
</evidence>
<protein>
    <submittedName>
        <fullName evidence="2">Uncharacterized protein</fullName>
    </submittedName>
</protein>
<keyword evidence="3" id="KW-1185">Reference proteome</keyword>
<accession>A0A9P3CEW3</accession>
<sequence length="184" mass="20590">MPGLKHSCVLAVLALMCVTQAAPVADDLMRIESRNQANAADDHKSEDVDTKAKRMSYWGVDKDVLTYFDHSALEKRGLAFDDRHESEDEDTKAKRQDSNIWLTGPIMDHKPFGALQKRGLAVDNRVEKAADAQHQSVADTKAKRQNSDNWLHDAANMNWQDLGGLKKRGVPVEDQAEARHEADD</sequence>
<evidence type="ECO:0000256" key="1">
    <source>
        <dbReference type="SAM" id="SignalP"/>
    </source>
</evidence>
<feature type="signal peptide" evidence="1">
    <location>
        <begin position="1"/>
        <end position="21"/>
    </location>
</feature>
<feature type="chain" id="PRO_5040516961" evidence="1">
    <location>
        <begin position="22"/>
        <end position="184"/>
    </location>
</feature>
<keyword evidence="1" id="KW-0732">Signal</keyword>
<dbReference type="RefSeq" id="XP_044657516.1">
    <property type="nucleotide sequence ID" value="XM_044801581.1"/>
</dbReference>
<dbReference type="EMBL" id="BOLY01000004">
    <property type="protein sequence ID" value="GIZ43029.1"/>
    <property type="molecule type" value="Genomic_DNA"/>
</dbReference>
<organism evidence="2 3">
    <name type="scientific">Cercospora kikuchii</name>
    <dbReference type="NCBI Taxonomy" id="84275"/>
    <lineage>
        <taxon>Eukaryota</taxon>
        <taxon>Fungi</taxon>
        <taxon>Dikarya</taxon>
        <taxon>Ascomycota</taxon>
        <taxon>Pezizomycotina</taxon>
        <taxon>Dothideomycetes</taxon>
        <taxon>Dothideomycetidae</taxon>
        <taxon>Mycosphaerellales</taxon>
        <taxon>Mycosphaerellaceae</taxon>
        <taxon>Cercospora</taxon>
    </lineage>
</organism>
<name>A0A9P3CEW3_9PEZI</name>
<dbReference type="AlphaFoldDB" id="A0A9P3CEW3"/>